<dbReference type="Proteomes" id="UP000054526">
    <property type="component" value="Unassembled WGS sequence"/>
</dbReference>
<accession>A0ABR5A4K9</accession>
<dbReference type="EMBL" id="JXAL01000016">
    <property type="protein sequence ID" value="KIL35983.1"/>
    <property type="molecule type" value="Genomic_DNA"/>
</dbReference>
<organism evidence="1 2">
    <name type="scientific">Cohnella kolymensis</name>
    <dbReference type="NCBI Taxonomy" id="1590652"/>
    <lineage>
        <taxon>Bacteria</taxon>
        <taxon>Bacillati</taxon>
        <taxon>Bacillota</taxon>
        <taxon>Bacilli</taxon>
        <taxon>Bacillales</taxon>
        <taxon>Paenibacillaceae</taxon>
        <taxon>Cohnella</taxon>
    </lineage>
</organism>
<dbReference type="RefSeq" id="WP_041062916.1">
    <property type="nucleotide sequence ID" value="NZ_JXAL01000016.1"/>
</dbReference>
<keyword evidence="2" id="KW-1185">Reference proteome</keyword>
<dbReference type="InterPro" id="IPR018540">
    <property type="entry name" value="Spo0E-like"/>
</dbReference>
<reference evidence="1 2" key="1">
    <citation type="submission" date="2014-12" db="EMBL/GenBank/DDBJ databases">
        <title>Draft genome sequence of Cohnella kolymensis strain B-2846.</title>
        <authorList>
            <person name="Karlyshev A.V."/>
            <person name="Kudryashova E.B."/>
        </authorList>
    </citation>
    <scope>NUCLEOTIDE SEQUENCE [LARGE SCALE GENOMIC DNA]</scope>
    <source>
        <strain evidence="1 2">VKM B-2846</strain>
    </source>
</reference>
<sequence length="76" mass="8844">MGAAEPNSMDIPVVYRKSFYDSKLMGEIDKLRKEMIDSFITQDSLNSGAVMELSRRLDQKINQYMKQALIRRDEAR</sequence>
<evidence type="ECO:0000313" key="2">
    <source>
        <dbReference type="Proteomes" id="UP000054526"/>
    </source>
</evidence>
<dbReference type="InterPro" id="IPR037208">
    <property type="entry name" value="Spo0E-like_sf"/>
</dbReference>
<evidence type="ECO:0008006" key="3">
    <source>
        <dbReference type="Google" id="ProtNLM"/>
    </source>
</evidence>
<proteinExistence type="predicted"/>
<name>A0ABR5A4K9_9BACL</name>
<dbReference type="SUPFAM" id="SSF140500">
    <property type="entry name" value="BAS1536-like"/>
    <property type="match status" value="1"/>
</dbReference>
<evidence type="ECO:0000313" key="1">
    <source>
        <dbReference type="EMBL" id="KIL35983.1"/>
    </source>
</evidence>
<gene>
    <name evidence="1" type="ORF">SD71_11655</name>
</gene>
<dbReference type="Pfam" id="PF09388">
    <property type="entry name" value="SpoOE-like"/>
    <property type="match status" value="1"/>
</dbReference>
<dbReference type="InterPro" id="IPR036638">
    <property type="entry name" value="HLH_DNA-bd_sf"/>
</dbReference>
<protein>
    <recommendedName>
        <fullName evidence="3">Sporulation protein Spo0E</fullName>
    </recommendedName>
</protein>
<comment type="caution">
    <text evidence="1">The sequence shown here is derived from an EMBL/GenBank/DDBJ whole genome shotgun (WGS) entry which is preliminary data.</text>
</comment>
<dbReference type="Gene3D" id="4.10.280.10">
    <property type="entry name" value="Helix-loop-helix DNA-binding domain"/>
    <property type="match status" value="1"/>
</dbReference>